<comment type="pathway">
    <text evidence="1">Bacterial outer membrane biogenesis; LPS O-antigen biosynthesis.</text>
</comment>
<dbReference type="EMBL" id="JAFMPP010000008">
    <property type="protein sequence ID" value="MBO0663022.1"/>
    <property type="molecule type" value="Genomic_DNA"/>
</dbReference>
<evidence type="ECO:0000256" key="2">
    <source>
        <dbReference type="ARBA" id="ARBA00007637"/>
    </source>
</evidence>
<dbReference type="Pfam" id="PF01370">
    <property type="entry name" value="Epimerase"/>
    <property type="match status" value="1"/>
</dbReference>
<dbReference type="PANTHER" id="PTHR43000">
    <property type="entry name" value="DTDP-D-GLUCOSE 4,6-DEHYDRATASE-RELATED"/>
    <property type="match status" value="1"/>
</dbReference>
<evidence type="ECO:0000256" key="1">
    <source>
        <dbReference type="ARBA" id="ARBA00005125"/>
    </source>
</evidence>
<dbReference type="AlphaFoldDB" id="A0A939JWG6"/>
<keyword evidence="5" id="KW-1185">Reference proteome</keyword>
<evidence type="ECO:0000313" key="5">
    <source>
        <dbReference type="Proteomes" id="UP000664122"/>
    </source>
</evidence>
<feature type="domain" description="NAD-dependent epimerase/dehydratase" evidence="3">
    <location>
        <begin position="6"/>
        <end position="239"/>
    </location>
</feature>
<gene>
    <name evidence="4" type="ORF">J1C48_10580</name>
</gene>
<name>A0A939JWG6_9HYPH</name>
<protein>
    <submittedName>
        <fullName evidence="4">NAD(P)-dependent oxidoreductase</fullName>
    </submittedName>
</protein>
<dbReference type="Proteomes" id="UP000664122">
    <property type="component" value="Unassembled WGS sequence"/>
</dbReference>
<dbReference type="Gene3D" id="3.90.25.10">
    <property type="entry name" value="UDP-galactose 4-epimerase, domain 1"/>
    <property type="match status" value="1"/>
</dbReference>
<accession>A0A939JWG6</accession>
<evidence type="ECO:0000313" key="4">
    <source>
        <dbReference type="EMBL" id="MBO0663022.1"/>
    </source>
</evidence>
<comment type="caution">
    <text evidence="4">The sequence shown here is derived from an EMBL/GenBank/DDBJ whole genome shotgun (WGS) entry which is preliminary data.</text>
</comment>
<dbReference type="InterPro" id="IPR036291">
    <property type="entry name" value="NAD(P)-bd_dom_sf"/>
</dbReference>
<dbReference type="RefSeq" id="WP_207257814.1">
    <property type="nucleotide sequence ID" value="NZ_JAFMPP010000008.1"/>
</dbReference>
<reference evidence="4" key="1">
    <citation type="submission" date="2021-03" db="EMBL/GenBank/DDBJ databases">
        <title>Whole genome sequence of Jiella sp. CQZ9-1.</title>
        <authorList>
            <person name="Tuo L."/>
        </authorList>
    </citation>
    <scope>NUCLEOTIDE SEQUENCE</scope>
    <source>
        <strain evidence="4">CQZ9-1</strain>
    </source>
</reference>
<dbReference type="Gene3D" id="3.40.50.720">
    <property type="entry name" value="NAD(P)-binding Rossmann-like Domain"/>
    <property type="match status" value="1"/>
</dbReference>
<comment type="similarity">
    <text evidence="2">Belongs to the NAD(P)-dependent epimerase/dehydratase family.</text>
</comment>
<dbReference type="SUPFAM" id="SSF51735">
    <property type="entry name" value="NAD(P)-binding Rossmann-fold domains"/>
    <property type="match status" value="1"/>
</dbReference>
<sequence>MHRTPVFITGAAGFIGSHLARACLAAGHDVHLLTRPGSDLSRLADLRANVTLHCSDLNNQGLLRRILAAVQPEIIFHLAANPRRPRQDNLADLSASLKADIAGFVSLLRAAETLATPPRRMIRAGSLAEYGAATPPYREEMREAPLTVYGASLLAGTHFAEAVQPRLAFPVDTARLALVYGPRQSTDYFLPLLISRCLRGEETIVRRPHDRRNLVHIDDAVCALLAMAARDGPGAIVNIVGPSAPTMTDVAELVREMTGADGWQIVYEDGHGQNGTTNLDGSGARADQLFGWRAQIALPDGLAQTIRLFRQHLLEHDTASGGVVKHSDRTLSGALAP</sequence>
<evidence type="ECO:0000259" key="3">
    <source>
        <dbReference type="Pfam" id="PF01370"/>
    </source>
</evidence>
<dbReference type="InterPro" id="IPR001509">
    <property type="entry name" value="Epimerase_deHydtase"/>
</dbReference>
<organism evidence="4 5">
    <name type="scientific">Jiella flava</name>
    <dbReference type="NCBI Taxonomy" id="2816857"/>
    <lineage>
        <taxon>Bacteria</taxon>
        <taxon>Pseudomonadati</taxon>
        <taxon>Pseudomonadota</taxon>
        <taxon>Alphaproteobacteria</taxon>
        <taxon>Hyphomicrobiales</taxon>
        <taxon>Aurantimonadaceae</taxon>
        <taxon>Jiella</taxon>
    </lineage>
</organism>
<proteinExistence type="inferred from homology"/>